<dbReference type="FunFam" id="3.10.105.10:FF:000001">
    <property type="entry name" value="Oligopeptide ABC transporter, oligopeptide-binding protein"/>
    <property type="match status" value="1"/>
</dbReference>
<dbReference type="EMBL" id="AP024601">
    <property type="protein sequence ID" value="BCU80991.1"/>
    <property type="molecule type" value="Genomic_DNA"/>
</dbReference>
<dbReference type="KEGG" id="pabs:JIR001_07740"/>
<feature type="chain" id="PRO_5039510373" evidence="6">
    <location>
        <begin position="22"/>
        <end position="543"/>
    </location>
</feature>
<dbReference type="FunFam" id="3.90.76.10:FF:000001">
    <property type="entry name" value="Oligopeptide ABC transporter substrate-binding protein"/>
    <property type="match status" value="1"/>
</dbReference>
<evidence type="ECO:0000256" key="3">
    <source>
        <dbReference type="ARBA" id="ARBA00022448"/>
    </source>
</evidence>
<feature type="signal peptide" evidence="6">
    <location>
        <begin position="1"/>
        <end position="21"/>
    </location>
</feature>
<name>A0A8D5UEG7_9BACL</name>
<evidence type="ECO:0000256" key="2">
    <source>
        <dbReference type="ARBA" id="ARBA00005695"/>
    </source>
</evidence>
<dbReference type="Proteomes" id="UP000677436">
    <property type="component" value="Chromosome"/>
</dbReference>
<keyword evidence="5" id="KW-0571">Peptide transport</keyword>
<keyword evidence="3" id="KW-0813">Transport</keyword>
<dbReference type="Pfam" id="PF00496">
    <property type="entry name" value="SBP_bac_5"/>
    <property type="match status" value="1"/>
</dbReference>
<dbReference type="AlphaFoldDB" id="A0A8D5UEG7"/>
<dbReference type="GO" id="GO:0043190">
    <property type="term" value="C:ATP-binding cassette (ABC) transporter complex"/>
    <property type="evidence" value="ECO:0007669"/>
    <property type="project" value="InterPro"/>
</dbReference>
<organism evidence="8 9">
    <name type="scientific">Polycladomyces abyssicola</name>
    <dbReference type="NCBI Taxonomy" id="1125966"/>
    <lineage>
        <taxon>Bacteria</taxon>
        <taxon>Bacillati</taxon>
        <taxon>Bacillota</taxon>
        <taxon>Bacilli</taxon>
        <taxon>Bacillales</taxon>
        <taxon>Thermoactinomycetaceae</taxon>
        <taxon>Polycladomyces</taxon>
    </lineage>
</organism>
<evidence type="ECO:0000256" key="6">
    <source>
        <dbReference type="SAM" id="SignalP"/>
    </source>
</evidence>
<dbReference type="InterPro" id="IPR030678">
    <property type="entry name" value="Peptide/Ni-bd"/>
</dbReference>
<sequence>MRRKVYALAAVLFTVSCLLSACSLSGNTAQGGPNEPQVLNLVVDSEPPNLDSATLIDGTSITVLNNVMEGLMRLDKDNKPVPAMAVDFPEISPDKKTYTFKIRDAKWSDGEPVKAQDFEYAWKRALDPKTKSEYAYILYPIKNAEEYNQGKVSANKVGVKALDDSTLQVKLKEPIPYFLSLTAFATYFPQREDIIKKYGKQYAKDPDKMVYNGPFVLSRWEHDQGLQYRKNDEYWDKNNVYLTEVNVKIVPDSTQAMSLYTSGQVDVAPLDDNLVEVFKNNKEYLPVTRGSTYYIIFNTDDAFLANKNIRKAISLAIDRDDLVKDVLKNGSEPAGGVVPPSIMGYNNQSFRDQAPAQPDYDPVLAKQYFEKGLKELGLSAPPSNLTLMVYDDDRKKVAVAIQEQLETNLGLKVAIDPKPFKQKLNLEKKGYFEMSIGRWVGDYNDPMTFLDVWKSDSAVNFGDWKNPDFDRLIDRSKKTTNYQERNENLIKAEKMLINDAALAPLYYESKSFVQKTYVHNLVRHPIGPEYSLKWAYIKGKAKQ</sequence>
<dbReference type="SUPFAM" id="SSF53850">
    <property type="entry name" value="Periplasmic binding protein-like II"/>
    <property type="match status" value="1"/>
</dbReference>
<dbReference type="GO" id="GO:0015833">
    <property type="term" value="P:peptide transport"/>
    <property type="evidence" value="ECO:0007669"/>
    <property type="project" value="UniProtKB-KW"/>
</dbReference>
<dbReference type="Gene3D" id="3.90.76.10">
    <property type="entry name" value="Dipeptide-binding Protein, Domain 1"/>
    <property type="match status" value="1"/>
</dbReference>
<dbReference type="GO" id="GO:0030288">
    <property type="term" value="C:outer membrane-bounded periplasmic space"/>
    <property type="evidence" value="ECO:0007669"/>
    <property type="project" value="UniProtKB-ARBA"/>
</dbReference>
<keyword evidence="4 6" id="KW-0732">Signal</keyword>
<gene>
    <name evidence="8" type="primary">oppA_3</name>
    <name evidence="8" type="ORF">JIR001_07740</name>
</gene>
<evidence type="ECO:0000256" key="1">
    <source>
        <dbReference type="ARBA" id="ARBA00004196"/>
    </source>
</evidence>
<feature type="domain" description="Solute-binding protein family 5" evidence="7">
    <location>
        <begin position="79"/>
        <end position="458"/>
    </location>
</feature>
<comment type="subcellular location">
    <subcellularLocation>
        <location evidence="1">Cell envelope</location>
    </subcellularLocation>
</comment>
<evidence type="ECO:0000259" key="7">
    <source>
        <dbReference type="Pfam" id="PF00496"/>
    </source>
</evidence>
<evidence type="ECO:0000313" key="8">
    <source>
        <dbReference type="EMBL" id="BCU80991.1"/>
    </source>
</evidence>
<dbReference type="InterPro" id="IPR000914">
    <property type="entry name" value="SBP_5_dom"/>
</dbReference>
<reference evidence="8" key="1">
    <citation type="journal article" date="2013" name="Int. J. Syst. Evol. Microbiol.">
        <title>Polycladomyces abyssicola gen. nov., sp. nov., a thermophilic filamentous bacterium isolated from hemipelagic sediment.</title>
        <authorList>
            <person name="Tsubouchi T."/>
            <person name="Shimane Y."/>
            <person name="Mori K."/>
            <person name="Usui K."/>
            <person name="Hiraki T."/>
            <person name="Tame A."/>
            <person name="Uematsu K."/>
            <person name="Maruyama T."/>
            <person name="Hatada Y."/>
        </authorList>
    </citation>
    <scope>NUCLEOTIDE SEQUENCE</scope>
    <source>
        <strain evidence="8">JIR-001</strain>
    </source>
</reference>
<proteinExistence type="inferred from homology"/>
<dbReference type="PIRSF" id="PIRSF002741">
    <property type="entry name" value="MppA"/>
    <property type="match status" value="1"/>
</dbReference>
<keyword evidence="9" id="KW-1185">Reference proteome</keyword>
<dbReference type="PANTHER" id="PTHR30290">
    <property type="entry name" value="PERIPLASMIC BINDING COMPONENT OF ABC TRANSPORTER"/>
    <property type="match status" value="1"/>
</dbReference>
<reference evidence="8" key="2">
    <citation type="journal article" date="2021" name="Microbiol. Resour. Announc.">
        <title>Complete Genome Sequence of Polycladomyces abyssicola JIR-001T, Isolated from Hemipelagic Sediment in Deep Seawater.</title>
        <authorList>
            <person name="Tsubouchi T."/>
            <person name="Kaneko Y."/>
        </authorList>
    </citation>
    <scope>NUCLEOTIDE SEQUENCE</scope>
    <source>
        <strain evidence="8">JIR-001</strain>
    </source>
</reference>
<accession>A0A8D5UEG7</accession>
<dbReference type="PROSITE" id="PS51257">
    <property type="entry name" value="PROKAR_LIPOPROTEIN"/>
    <property type="match status" value="1"/>
</dbReference>
<dbReference type="PANTHER" id="PTHR30290:SF10">
    <property type="entry name" value="PERIPLASMIC OLIGOPEPTIDE-BINDING PROTEIN-RELATED"/>
    <property type="match status" value="1"/>
</dbReference>
<comment type="similarity">
    <text evidence="2">Belongs to the bacterial solute-binding protein 5 family.</text>
</comment>
<dbReference type="Gene3D" id="3.40.190.10">
    <property type="entry name" value="Periplasmic binding protein-like II"/>
    <property type="match status" value="1"/>
</dbReference>
<dbReference type="RefSeq" id="WP_246512190.1">
    <property type="nucleotide sequence ID" value="NZ_AP024601.1"/>
</dbReference>
<dbReference type="InterPro" id="IPR039424">
    <property type="entry name" value="SBP_5"/>
</dbReference>
<dbReference type="Gene3D" id="3.10.105.10">
    <property type="entry name" value="Dipeptide-binding Protein, Domain 3"/>
    <property type="match status" value="1"/>
</dbReference>
<protein>
    <submittedName>
        <fullName evidence="8">Peptide ABC transporter substrate-binding protein</fullName>
    </submittedName>
</protein>
<evidence type="ECO:0000313" key="9">
    <source>
        <dbReference type="Proteomes" id="UP000677436"/>
    </source>
</evidence>
<dbReference type="GO" id="GO:1904680">
    <property type="term" value="F:peptide transmembrane transporter activity"/>
    <property type="evidence" value="ECO:0007669"/>
    <property type="project" value="TreeGrafter"/>
</dbReference>
<evidence type="ECO:0000256" key="5">
    <source>
        <dbReference type="ARBA" id="ARBA00022856"/>
    </source>
</evidence>
<dbReference type="CDD" id="cd08504">
    <property type="entry name" value="PBP2_OppA"/>
    <property type="match status" value="1"/>
</dbReference>
<keyword evidence="5" id="KW-0653">Protein transport</keyword>
<evidence type="ECO:0000256" key="4">
    <source>
        <dbReference type="ARBA" id="ARBA00022729"/>
    </source>
</evidence>